<evidence type="ECO:0000256" key="2">
    <source>
        <dbReference type="ARBA" id="ARBA00004167"/>
    </source>
</evidence>
<dbReference type="InterPro" id="IPR001128">
    <property type="entry name" value="Cyt_P450"/>
</dbReference>
<dbReference type="InterPro" id="IPR051103">
    <property type="entry name" value="Plant_metabolite_P450s"/>
</dbReference>
<dbReference type="SUPFAM" id="SSF48264">
    <property type="entry name" value="Cytochrome P450"/>
    <property type="match status" value="1"/>
</dbReference>
<dbReference type="GO" id="GO:0016709">
    <property type="term" value="F:oxidoreductase activity, acting on paired donors, with incorporation or reduction of molecular oxygen, NAD(P)H as one donor, and incorporation of one atom of oxygen"/>
    <property type="evidence" value="ECO:0007669"/>
    <property type="project" value="TreeGrafter"/>
</dbReference>
<dbReference type="FunFam" id="1.10.630.10:FF:000012">
    <property type="entry name" value="Cytochrome P450 family protein"/>
    <property type="match status" value="1"/>
</dbReference>
<evidence type="ECO:0000256" key="7">
    <source>
        <dbReference type="ARBA" id="ARBA00022989"/>
    </source>
</evidence>
<dbReference type="Pfam" id="PF00067">
    <property type="entry name" value="p450"/>
    <property type="match status" value="1"/>
</dbReference>
<feature type="signal peptide" evidence="14">
    <location>
        <begin position="1"/>
        <end position="23"/>
    </location>
</feature>
<keyword evidence="4 12" id="KW-0349">Heme</keyword>
<evidence type="ECO:0000256" key="5">
    <source>
        <dbReference type="ARBA" id="ARBA00022692"/>
    </source>
</evidence>
<comment type="cofactor">
    <cofactor evidence="1 12">
        <name>heme</name>
        <dbReference type="ChEBI" id="CHEBI:30413"/>
    </cofactor>
</comment>
<dbReference type="GO" id="GO:0016020">
    <property type="term" value="C:membrane"/>
    <property type="evidence" value="ECO:0007669"/>
    <property type="project" value="UniProtKB-SubCell"/>
</dbReference>
<feature type="chain" id="PRO_5032339509" evidence="14">
    <location>
        <begin position="24"/>
        <end position="516"/>
    </location>
</feature>
<name>A0A834SVK0_9FABA</name>
<evidence type="ECO:0000313" key="15">
    <source>
        <dbReference type="EMBL" id="KAF7811075.1"/>
    </source>
</evidence>
<keyword evidence="7" id="KW-1133">Transmembrane helix</keyword>
<dbReference type="PRINTS" id="PR00385">
    <property type="entry name" value="P450"/>
</dbReference>
<comment type="subcellular location">
    <subcellularLocation>
        <location evidence="2">Membrane</location>
        <topology evidence="2">Single-pass membrane protein</topology>
    </subcellularLocation>
</comment>
<dbReference type="PANTHER" id="PTHR24298:SF800">
    <property type="entry name" value="CYTOCHROME P450 89A2-RELATED"/>
    <property type="match status" value="1"/>
</dbReference>
<evidence type="ECO:0000256" key="9">
    <source>
        <dbReference type="ARBA" id="ARBA00023004"/>
    </source>
</evidence>
<keyword evidence="11" id="KW-0472">Membrane</keyword>
<dbReference type="InterPro" id="IPR036396">
    <property type="entry name" value="Cyt_P450_sf"/>
</dbReference>
<evidence type="ECO:0000256" key="12">
    <source>
        <dbReference type="PIRSR" id="PIRSR602401-1"/>
    </source>
</evidence>
<dbReference type="OrthoDB" id="1055148at2759"/>
<accession>A0A834SVK0</accession>
<protein>
    <submittedName>
        <fullName evidence="15">Cytochrome P450 89A2-like</fullName>
    </submittedName>
</protein>
<keyword evidence="8 13" id="KW-0560">Oxidoreductase</keyword>
<evidence type="ECO:0000256" key="11">
    <source>
        <dbReference type="ARBA" id="ARBA00023136"/>
    </source>
</evidence>
<dbReference type="InterPro" id="IPR002401">
    <property type="entry name" value="Cyt_P450_E_grp-I"/>
</dbReference>
<evidence type="ECO:0000256" key="4">
    <source>
        <dbReference type="ARBA" id="ARBA00022617"/>
    </source>
</evidence>
<dbReference type="AlphaFoldDB" id="A0A834SVK0"/>
<evidence type="ECO:0000313" key="16">
    <source>
        <dbReference type="Proteomes" id="UP000634136"/>
    </source>
</evidence>
<dbReference type="InterPro" id="IPR017972">
    <property type="entry name" value="Cyt_P450_CS"/>
</dbReference>
<keyword evidence="9 12" id="KW-0408">Iron</keyword>
<evidence type="ECO:0000256" key="10">
    <source>
        <dbReference type="ARBA" id="ARBA00023033"/>
    </source>
</evidence>
<evidence type="ECO:0000256" key="13">
    <source>
        <dbReference type="RuleBase" id="RU000461"/>
    </source>
</evidence>
<keyword evidence="16" id="KW-1185">Reference proteome</keyword>
<evidence type="ECO:0000256" key="8">
    <source>
        <dbReference type="ARBA" id="ARBA00023002"/>
    </source>
</evidence>
<evidence type="ECO:0000256" key="6">
    <source>
        <dbReference type="ARBA" id="ARBA00022723"/>
    </source>
</evidence>
<sequence>MAAWFIFLLFSFFLCLFLKSLLTSLSSSSSSSHPLPPGPLRLPFIGSLHLLLLSFTELEPILRDLRAKYGPIVTLPIASRRAIFVSDRSLAHHALIQNGAVFSDRPRSPATSKILNSNQHSITTAFYGPTWRLLRRNLTSEILHPARIKSFSGTRKRVLRTLLERLRSESESSSSTSRNSIKVIDHFQYAMFCLLVFMCFGESVDEKKIRDIERVQRRYLVNFDRFNVLNFWPRVAKFLLYKRWEELLDLRKEQEDVLAPLIRAREKLGKEERISAVSYSDTLLDLEWPEEKRKLNEGEMVTLCSEFLNAGTDTTGTALQWIMANLVKYPEIQEKVVKEIEGVMRERDGGGDNKEVREEDLNKLPYLKAMILEGLRRHPPAHFVLPHAVSEDLVFKDYLVPKENATVNFLVAEMGWDPKVWENPMEFKPERFLKGGEGFEFDITGNKEIKMMPFGAGRRICPAYNLAMMHLEYFVGNLVWNFEWKAPDGGYVDLSEKEEFTVVMKNPLQVCLSPRF</sequence>
<keyword evidence="14" id="KW-0732">Signal</keyword>
<organism evidence="15 16">
    <name type="scientific">Senna tora</name>
    <dbReference type="NCBI Taxonomy" id="362788"/>
    <lineage>
        <taxon>Eukaryota</taxon>
        <taxon>Viridiplantae</taxon>
        <taxon>Streptophyta</taxon>
        <taxon>Embryophyta</taxon>
        <taxon>Tracheophyta</taxon>
        <taxon>Spermatophyta</taxon>
        <taxon>Magnoliopsida</taxon>
        <taxon>eudicotyledons</taxon>
        <taxon>Gunneridae</taxon>
        <taxon>Pentapetalae</taxon>
        <taxon>rosids</taxon>
        <taxon>fabids</taxon>
        <taxon>Fabales</taxon>
        <taxon>Fabaceae</taxon>
        <taxon>Caesalpinioideae</taxon>
        <taxon>Cassia clade</taxon>
        <taxon>Senna</taxon>
    </lineage>
</organism>
<dbReference type="GO" id="GO:0005506">
    <property type="term" value="F:iron ion binding"/>
    <property type="evidence" value="ECO:0007669"/>
    <property type="project" value="InterPro"/>
</dbReference>
<gene>
    <name evidence="15" type="ORF">G2W53_032051</name>
</gene>
<keyword evidence="10 13" id="KW-0503">Monooxygenase</keyword>
<reference evidence="15" key="1">
    <citation type="submission" date="2020-09" db="EMBL/GenBank/DDBJ databases">
        <title>Genome-Enabled Discovery of Anthraquinone Biosynthesis in Senna tora.</title>
        <authorList>
            <person name="Kang S.-H."/>
            <person name="Pandey R.P."/>
            <person name="Lee C.-M."/>
            <person name="Sim J.-S."/>
            <person name="Jeong J.-T."/>
            <person name="Choi B.-S."/>
            <person name="Jung M."/>
            <person name="Ginzburg D."/>
            <person name="Zhao K."/>
            <person name="Won S.Y."/>
            <person name="Oh T.-J."/>
            <person name="Yu Y."/>
            <person name="Kim N.-H."/>
            <person name="Lee O.R."/>
            <person name="Lee T.-H."/>
            <person name="Bashyal P."/>
            <person name="Kim T.-S."/>
            <person name="Lee W.-H."/>
            <person name="Kawkins C."/>
            <person name="Kim C.-K."/>
            <person name="Kim J.S."/>
            <person name="Ahn B.O."/>
            <person name="Rhee S.Y."/>
            <person name="Sohng J.K."/>
        </authorList>
    </citation>
    <scope>NUCLEOTIDE SEQUENCE</scope>
    <source>
        <tissue evidence="15">Leaf</tissue>
    </source>
</reference>
<dbReference type="CDD" id="cd11075">
    <property type="entry name" value="CYP77_89"/>
    <property type="match status" value="1"/>
</dbReference>
<keyword evidence="5" id="KW-0812">Transmembrane</keyword>
<feature type="binding site" description="axial binding residue" evidence="12">
    <location>
        <position position="461"/>
    </location>
    <ligand>
        <name>heme</name>
        <dbReference type="ChEBI" id="CHEBI:30413"/>
    </ligand>
    <ligandPart>
        <name>Fe</name>
        <dbReference type="ChEBI" id="CHEBI:18248"/>
    </ligandPart>
</feature>
<proteinExistence type="inferred from homology"/>
<evidence type="ECO:0000256" key="1">
    <source>
        <dbReference type="ARBA" id="ARBA00001971"/>
    </source>
</evidence>
<dbReference type="Gene3D" id="1.10.630.10">
    <property type="entry name" value="Cytochrome P450"/>
    <property type="match status" value="1"/>
</dbReference>
<dbReference type="EMBL" id="JAAIUW010000010">
    <property type="protein sequence ID" value="KAF7811075.1"/>
    <property type="molecule type" value="Genomic_DNA"/>
</dbReference>
<dbReference type="Proteomes" id="UP000634136">
    <property type="component" value="Unassembled WGS sequence"/>
</dbReference>
<comment type="similarity">
    <text evidence="3 13">Belongs to the cytochrome P450 family.</text>
</comment>
<evidence type="ECO:0000256" key="3">
    <source>
        <dbReference type="ARBA" id="ARBA00010617"/>
    </source>
</evidence>
<dbReference type="GO" id="GO:0020037">
    <property type="term" value="F:heme binding"/>
    <property type="evidence" value="ECO:0007669"/>
    <property type="project" value="InterPro"/>
</dbReference>
<dbReference type="PROSITE" id="PS00086">
    <property type="entry name" value="CYTOCHROME_P450"/>
    <property type="match status" value="1"/>
</dbReference>
<dbReference type="PANTHER" id="PTHR24298">
    <property type="entry name" value="FLAVONOID 3'-MONOOXYGENASE-RELATED"/>
    <property type="match status" value="1"/>
</dbReference>
<comment type="caution">
    <text evidence="15">The sequence shown here is derived from an EMBL/GenBank/DDBJ whole genome shotgun (WGS) entry which is preliminary data.</text>
</comment>
<keyword evidence="6 12" id="KW-0479">Metal-binding</keyword>
<evidence type="ECO:0000256" key="14">
    <source>
        <dbReference type="SAM" id="SignalP"/>
    </source>
</evidence>
<dbReference type="PRINTS" id="PR00463">
    <property type="entry name" value="EP450I"/>
</dbReference>